<accession>A0A7Z7NLU9</accession>
<evidence type="ECO:0000313" key="2">
    <source>
        <dbReference type="EMBL" id="SPC09302.1"/>
    </source>
</evidence>
<dbReference type="AlphaFoldDB" id="A0A7Z7NLU9"/>
<feature type="region of interest" description="Disordered" evidence="1">
    <location>
        <begin position="1"/>
        <end position="147"/>
    </location>
</feature>
<protein>
    <submittedName>
        <fullName evidence="2">Uncharacterized protein</fullName>
    </submittedName>
</protein>
<comment type="caution">
    <text evidence="2">The sequence shown here is derived from an EMBL/GenBank/DDBJ whole genome shotgun (WGS) entry which is preliminary data.</text>
</comment>
<gene>
    <name evidence="2" type="ORF">CBM2594_A40625</name>
</gene>
<dbReference type="EMBL" id="OGUU01000008">
    <property type="protein sequence ID" value="SPC09302.1"/>
    <property type="molecule type" value="Genomic_DNA"/>
</dbReference>
<feature type="compositionally biased region" description="Basic residues" evidence="1">
    <location>
        <begin position="1"/>
        <end position="17"/>
    </location>
</feature>
<sequence length="147" mass="16297">MPHRRAGRARARLHHGATGRAADRLAARGRRRGLPDRRRRRARSCAQGPRQHPDPALQPDPAARHGARAAGRAAVPRVVRHAEPPLSSGLIPLISGHRRKAPRRDARHPARLPLPRLAEPAPPRAADPARRALRTAAGRRRRRRRSA</sequence>
<feature type="compositionally biased region" description="Basic residues" evidence="1">
    <location>
        <begin position="27"/>
        <end position="43"/>
    </location>
</feature>
<proteinExistence type="predicted"/>
<evidence type="ECO:0000256" key="1">
    <source>
        <dbReference type="SAM" id="MobiDB-lite"/>
    </source>
</evidence>
<feature type="compositionally biased region" description="Basic residues" evidence="1">
    <location>
        <begin position="131"/>
        <end position="147"/>
    </location>
</feature>
<dbReference type="Proteomes" id="UP000257139">
    <property type="component" value="Chromosome CBM2594_a"/>
</dbReference>
<reference evidence="2" key="1">
    <citation type="submission" date="2018-01" db="EMBL/GenBank/DDBJ databases">
        <authorList>
            <person name="Clerissi C."/>
        </authorList>
    </citation>
    <scope>NUCLEOTIDE SEQUENCE [LARGE SCALE GENOMIC DNA]</scope>
    <source>
        <strain evidence="2">Cupriavidus taiwanensis STM 6021</strain>
    </source>
</reference>
<feature type="compositionally biased region" description="Low complexity" evidence="1">
    <location>
        <begin position="68"/>
        <end position="77"/>
    </location>
</feature>
<organism evidence="2">
    <name type="scientific">Cupriavidus taiwanensis</name>
    <dbReference type="NCBI Taxonomy" id="164546"/>
    <lineage>
        <taxon>Bacteria</taxon>
        <taxon>Pseudomonadati</taxon>
        <taxon>Pseudomonadota</taxon>
        <taxon>Betaproteobacteria</taxon>
        <taxon>Burkholderiales</taxon>
        <taxon>Burkholderiaceae</taxon>
        <taxon>Cupriavidus</taxon>
    </lineage>
</organism>
<name>A0A7Z7NLU9_9BURK</name>